<dbReference type="SMART" id="SM00271">
    <property type="entry name" value="DnaJ"/>
    <property type="match status" value="1"/>
</dbReference>
<dbReference type="Gene3D" id="1.10.150.20">
    <property type="entry name" value="5' to 3' exonuclease, C-terminal subdomain"/>
    <property type="match status" value="1"/>
</dbReference>
<evidence type="ECO:0000256" key="4">
    <source>
        <dbReference type="ARBA" id="ARBA00022824"/>
    </source>
</evidence>
<keyword evidence="8" id="KW-0143">Chaperone</keyword>
<evidence type="ECO:0000256" key="3">
    <source>
        <dbReference type="ARBA" id="ARBA00022692"/>
    </source>
</evidence>
<dbReference type="PANTHER" id="PTHR24075">
    <property type="entry name" value="SEC63 DOMAIN-CONTAINING"/>
    <property type="match status" value="1"/>
</dbReference>
<dbReference type="Gene3D" id="2.60.40.150">
    <property type="entry name" value="C2 domain"/>
    <property type="match status" value="1"/>
</dbReference>
<gene>
    <name evidence="12" type="ORF">TSPI_01545</name>
</gene>
<keyword evidence="7 10" id="KW-0472">Membrane</keyword>
<dbReference type="SUPFAM" id="SSF158702">
    <property type="entry name" value="Sec63 N-terminal domain-like"/>
    <property type="match status" value="1"/>
</dbReference>
<dbReference type="SUPFAM" id="SSF46565">
    <property type="entry name" value="Chaperone J-domain"/>
    <property type="match status" value="1"/>
</dbReference>
<dbReference type="SMART" id="SM00973">
    <property type="entry name" value="Sec63"/>
    <property type="match status" value="1"/>
</dbReference>
<evidence type="ECO:0000256" key="9">
    <source>
        <dbReference type="SAM" id="MobiDB-lite"/>
    </source>
</evidence>
<accession>A0ABR3KIG4</accession>
<name>A0ABR3KIG4_TRISP</name>
<dbReference type="InterPro" id="IPR036869">
    <property type="entry name" value="J_dom_sf"/>
</dbReference>
<keyword evidence="5" id="KW-0653">Protein transport</keyword>
<evidence type="ECO:0000256" key="1">
    <source>
        <dbReference type="ARBA" id="ARBA00004477"/>
    </source>
</evidence>
<sequence length="781" mass="89444">MPGQQFEYDERERNSDVKRCRCEPCIQKEAARRSKEPYKNLKRKIIKGHLLVGWVGLICIIYKAVNIEIEGAEYDPYAILNLDSSATLAEIKKQYRKLSMEHHPDRGGDSKVFVAIAKAYQALTDEDTRRNYEEYGNPDGPGALRFGIALPSWLISKEYAIWVLGIYALLFMIVLPVVVGSWWFRSIKYSADCVLLDTRQMYKYMLHKTPNLVPKRLLTILSGSYEFFKVCNSEIIERPSDDVEVPNLIKLLPNLGETKKERPFCFPYSVKARALIYAQLKRIPLPPKTLRQDANYIAKKSILLIQEMIKVHAHLVNLALMGRISRMPTLESLDNTMKLGPMFIQAMMESKHPLMQLPHFSDEIIRSIVTKKRNVRNCADLAALPDVERRNLLKALSDRQYQDVLSVLGNMPNIDMNVQFVVRDDDDKDTITAGALVTCVVKLCRTPLLDVPTNHGKRATLQQWKSAELSSAVSVATDSEGASNPEKDSNGYSSVQDNGSLVKKKKKKYVPKCANNNKRKPAIKKPLPKTAEPAKIVPEKQQDEADLDVEGSGNDSDDSMNKPDNAKDSGDGSEDEEYLLNDPDLKKERAILETKSNVTHPVHCPYFCDEKYEWWWIFVCDRKRRLLVAPPIHVTTLVNEEEIEIKFPAPIKPGQYVYQVCLRSDSYVDFCQFKDVKFKVHEACEILTHPQWDFSEEKTDEEQLDESEFTEYEDEEERKIAYLKNVKLNIFALCKRETISGIFLQRGKESASKMKSFIVIDSSDRKQCFALTKKNYIQSTH</sequence>
<dbReference type="Gene3D" id="1.10.3380.10">
    <property type="entry name" value="Sec63 N-terminal domain-like domain"/>
    <property type="match status" value="1"/>
</dbReference>
<keyword evidence="3 10" id="KW-0812">Transmembrane</keyword>
<feature type="compositionally biased region" description="Polar residues" evidence="9">
    <location>
        <begin position="490"/>
        <end position="499"/>
    </location>
</feature>
<dbReference type="CDD" id="cd06257">
    <property type="entry name" value="DnaJ"/>
    <property type="match status" value="1"/>
</dbReference>
<comment type="subcellular location">
    <subcellularLocation>
        <location evidence="1">Endoplasmic reticulum membrane</location>
        <topology evidence="1">Multi-pass membrane protein</topology>
    </subcellularLocation>
</comment>
<reference evidence="12 13" key="1">
    <citation type="submission" date="2024-07" db="EMBL/GenBank/DDBJ databases">
        <title>Enhanced genomic and transcriptomic resources for Trichinella pseudospiralis and T. spiralis underpin the discovery of pronounced molecular differences between stages and species.</title>
        <authorList>
            <person name="Pasi K.K."/>
            <person name="La Rosa G."/>
            <person name="Gomez-Morales M.A."/>
            <person name="Tosini F."/>
            <person name="Sumanam S."/>
            <person name="Young N.D."/>
            <person name="Chang B.C."/>
            <person name="Robin G.B."/>
        </authorList>
    </citation>
    <scope>NUCLEOTIDE SEQUENCE [LARGE SCALE GENOMIC DNA]</scope>
    <source>
        <strain evidence="12">ISS534</strain>
    </source>
</reference>
<dbReference type="Pfam" id="PF02889">
    <property type="entry name" value="Sec63"/>
    <property type="match status" value="1"/>
</dbReference>
<keyword evidence="4" id="KW-0256">Endoplasmic reticulum</keyword>
<feature type="transmembrane region" description="Helical" evidence="10">
    <location>
        <begin position="45"/>
        <end position="65"/>
    </location>
</feature>
<dbReference type="PRINTS" id="PR00625">
    <property type="entry name" value="JDOMAIN"/>
</dbReference>
<dbReference type="PANTHER" id="PTHR24075:SF0">
    <property type="entry name" value="TRANSLOCATION PROTEIN SEC63 HOMOLOG"/>
    <property type="match status" value="1"/>
</dbReference>
<evidence type="ECO:0000259" key="11">
    <source>
        <dbReference type="PROSITE" id="PS50076"/>
    </source>
</evidence>
<dbReference type="InterPro" id="IPR035892">
    <property type="entry name" value="C2_domain_sf"/>
</dbReference>
<dbReference type="InterPro" id="IPR018253">
    <property type="entry name" value="DnaJ_domain_CS"/>
</dbReference>
<keyword evidence="6 10" id="KW-1133">Transmembrane helix</keyword>
<dbReference type="Proteomes" id="UP001558632">
    <property type="component" value="Unassembled WGS sequence"/>
</dbReference>
<evidence type="ECO:0000313" key="12">
    <source>
        <dbReference type="EMBL" id="KAL1238782.1"/>
    </source>
</evidence>
<organism evidence="12 13">
    <name type="scientific">Trichinella spiralis</name>
    <name type="common">Trichina worm</name>
    <dbReference type="NCBI Taxonomy" id="6334"/>
    <lineage>
        <taxon>Eukaryota</taxon>
        <taxon>Metazoa</taxon>
        <taxon>Ecdysozoa</taxon>
        <taxon>Nematoda</taxon>
        <taxon>Enoplea</taxon>
        <taxon>Dorylaimia</taxon>
        <taxon>Trichinellida</taxon>
        <taxon>Trichinellidae</taxon>
        <taxon>Trichinella</taxon>
    </lineage>
</organism>
<dbReference type="PROSITE" id="PS00636">
    <property type="entry name" value="DNAJ_1"/>
    <property type="match status" value="1"/>
</dbReference>
<feature type="transmembrane region" description="Helical" evidence="10">
    <location>
        <begin position="159"/>
        <end position="184"/>
    </location>
</feature>
<comment type="caution">
    <text evidence="12">The sequence shown here is derived from an EMBL/GenBank/DDBJ whole genome shotgun (WGS) entry which is preliminary data.</text>
</comment>
<keyword evidence="2" id="KW-0813">Transport</keyword>
<evidence type="ECO:0000256" key="8">
    <source>
        <dbReference type="ARBA" id="ARBA00023186"/>
    </source>
</evidence>
<dbReference type="InterPro" id="IPR014756">
    <property type="entry name" value="Ig_E-set"/>
</dbReference>
<proteinExistence type="predicted"/>
<dbReference type="PROSITE" id="PS50076">
    <property type="entry name" value="DNAJ_2"/>
    <property type="match status" value="1"/>
</dbReference>
<feature type="compositionally biased region" description="Basic and acidic residues" evidence="9">
    <location>
        <begin position="559"/>
        <end position="570"/>
    </location>
</feature>
<evidence type="ECO:0000256" key="2">
    <source>
        <dbReference type="ARBA" id="ARBA00022448"/>
    </source>
</evidence>
<dbReference type="Pfam" id="PF00226">
    <property type="entry name" value="DnaJ"/>
    <property type="match status" value="1"/>
</dbReference>
<evidence type="ECO:0000256" key="10">
    <source>
        <dbReference type="SAM" id="Phobius"/>
    </source>
</evidence>
<keyword evidence="13" id="KW-1185">Reference proteome</keyword>
<evidence type="ECO:0000256" key="6">
    <source>
        <dbReference type="ARBA" id="ARBA00022989"/>
    </source>
</evidence>
<evidence type="ECO:0000256" key="7">
    <source>
        <dbReference type="ARBA" id="ARBA00023136"/>
    </source>
</evidence>
<feature type="compositionally biased region" description="Basic residues" evidence="9">
    <location>
        <begin position="517"/>
        <end position="527"/>
    </location>
</feature>
<dbReference type="InterPro" id="IPR001623">
    <property type="entry name" value="DnaJ_domain"/>
</dbReference>
<dbReference type="EMBL" id="JBEUSY010000282">
    <property type="protein sequence ID" value="KAL1238782.1"/>
    <property type="molecule type" value="Genomic_DNA"/>
</dbReference>
<evidence type="ECO:0000313" key="13">
    <source>
        <dbReference type="Proteomes" id="UP001558632"/>
    </source>
</evidence>
<feature type="region of interest" description="Disordered" evidence="9">
    <location>
        <begin position="475"/>
        <end position="578"/>
    </location>
</feature>
<protein>
    <submittedName>
        <fullName evidence="12">Translocation protein</fullName>
    </submittedName>
</protein>
<dbReference type="SUPFAM" id="SSF81296">
    <property type="entry name" value="E set domains"/>
    <property type="match status" value="1"/>
</dbReference>
<dbReference type="Gene3D" id="1.10.287.110">
    <property type="entry name" value="DnaJ domain"/>
    <property type="match status" value="1"/>
</dbReference>
<dbReference type="InterPro" id="IPR004179">
    <property type="entry name" value="Sec63-dom"/>
</dbReference>
<evidence type="ECO:0000256" key="5">
    <source>
        <dbReference type="ARBA" id="ARBA00022927"/>
    </source>
</evidence>
<feature type="domain" description="J" evidence="11">
    <location>
        <begin position="75"/>
        <end position="136"/>
    </location>
</feature>